<comment type="similarity">
    <text evidence="5">Belongs to the NtaA/SnaA/DszA monooxygenase family.</text>
</comment>
<accession>A0ABQ1M5A8</accession>
<evidence type="ECO:0000313" key="8">
    <source>
        <dbReference type="EMBL" id="GGC34633.1"/>
    </source>
</evidence>
<name>A0ABQ1M5A8_9MICO</name>
<keyword evidence="9" id="KW-1185">Reference proteome</keyword>
<proteinExistence type="inferred from homology"/>
<feature type="domain" description="Luciferase-like" evidence="7">
    <location>
        <begin position="33"/>
        <end position="362"/>
    </location>
</feature>
<keyword evidence="1" id="KW-0285">Flavoprotein</keyword>
<dbReference type="PANTHER" id="PTHR30011">
    <property type="entry name" value="ALKANESULFONATE MONOOXYGENASE-RELATED"/>
    <property type="match status" value="1"/>
</dbReference>
<feature type="region of interest" description="Disordered" evidence="6">
    <location>
        <begin position="389"/>
        <end position="431"/>
    </location>
</feature>
<organism evidence="8 9">
    <name type="scientific">Brevibacterium sediminis</name>
    <dbReference type="NCBI Taxonomy" id="1857024"/>
    <lineage>
        <taxon>Bacteria</taxon>
        <taxon>Bacillati</taxon>
        <taxon>Actinomycetota</taxon>
        <taxon>Actinomycetes</taxon>
        <taxon>Micrococcales</taxon>
        <taxon>Brevibacteriaceae</taxon>
        <taxon>Brevibacterium</taxon>
    </lineage>
</organism>
<dbReference type="RefSeq" id="WP_181271127.1">
    <property type="nucleotide sequence ID" value="NZ_BMJG01000004.1"/>
</dbReference>
<evidence type="ECO:0000256" key="4">
    <source>
        <dbReference type="ARBA" id="ARBA00023033"/>
    </source>
</evidence>
<dbReference type="PIRSF" id="PIRSF000337">
    <property type="entry name" value="NTA_MOA"/>
    <property type="match status" value="1"/>
</dbReference>
<dbReference type="Gene3D" id="3.20.20.30">
    <property type="entry name" value="Luciferase-like domain"/>
    <property type="match status" value="1"/>
</dbReference>
<evidence type="ECO:0000256" key="5">
    <source>
        <dbReference type="ARBA" id="ARBA00033748"/>
    </source>
</evidence>
<dbReference type="InterPro" id="IPR011251">
    <property type="entry name" value="Luciferase-like_dom"/>
</dbReference>
<evidence type="ECO:0000256" key="3">
    <source>
        <dbReference type="ARBA" id="ARBA00023002"/>
    </source>
</evidence>
<dbReference type="Proteomes" id="UP000632322">
    <property type="component" value="Unassembled WGS sequence"/>
</dbReference>
<comment type="caution">
    <text evidence="8">The sequence shown here is derived from an EMBL/GenBank/DDBJ whole genome shotgun (WGS) entry which is preliminary data.</text>
</comment>
<dbReference type="Pfam" id="PF00296">
    <property type="entry name" value="Bac_luciferase"/>
    <property type="match status" value="1"/>
</dbReference>
<evidence type="ECO:0000256" key="1">
    <source>
        <dbReference type="ARBA" id="ARBA00022630"/>
    </source>
</evidence>
<sequence>MADHRIIVAAALDGAGWHPAAWREPSSQPDRLYSPDYWLDRVREAEEGGLDFVTFEDNFALQSSDRRGPDTATDEVRGRLDARLIASRVAPVTDHIGLIPVVNTTLTEPFHVSKAIATLDFTSSGRAGVQARVASRAEEYSHIGRHDAPTVDSSSSGPAELSVTEVGAKFEQAAEEVDAIRRLWDSWEDDAEIRDVATDRFIDADKLHTIDFEASTFSIRGPSITPRSPQGQPVVAALAHAGTPYRFAARATDLVFVTPTADNAAEILSAVRTAEAEVRREGDELKVIADLVVLLDASDSNGTEVGGADPNSTGPDESAAVRLERLDSLGRPLAEATEARIVVGSASEVADVVEELAAAGYDGVRLRPGVLTDDLPLIANQLAPELRDRGLTRSTYPQDASLRELVGLPAAPPSRYAGETGQNSPAPASAL</sequence>
<evidence type="ECO:0000256" key="6">
    <source>
        <dbReference type="SAM" id="MobiDB-lite"/>
    </source>
</evidence>
<gene>
    <name evidence="8" type="ORF">GCM10010974_16380</name>
</gene>
<dbReference type="PANTHER" id="PTHR30011:SF16">
    <property type="entry name" value="C2H2 FINGER DOMAIN TRANSCRIPTION FACTOR (EUROFUNG)-RELATED"/>
    <property type="match status" value="1"/>
</dbReference>
<feature type="compositionally biased region" description="Polar residues" evidence="6">
    <location>
        <begin position="420"/>
        <end position="431"/>
    </location>
</feature>
<keyword evidence="2" id="KW-0288">FMN</keyword>
<dbReference type="EMBL" id="BMJG01000004">
    <property type="protein sequence ID" value="GGC34633.1"/>
    <property type="molecule type" value="Genomic_DNA"/>
</dbReference>
<dbReference type="SUPFAM" id="SSF51679">
    <property type="entry name" value="Bacterial luciferase-like"/>
    <property type="match status" value="1"/>
</dbReference>
<evidence type="ECO:0000259" key="7">
    <source>
        <dbReference type="Pfam" id="PF00296"/>
    </source>
</evidence>
<dbReference type="InterPro" id="IPR036661">
    <property type="entry name" value="Luciferase-like_sf"/>
</dbReference>
<dbReference type="InterPro" id="IPR051260">
    <property type="entry name" value="Diverse_substr_monoxygenases"/>
</dbReference>
<reference evidence="9" key="1">
    <citation type="journal article" date="2019" name="Int. J. Syst. Evol. Microbiol.">
        <title>The Global Catalogue of Microorganisms (GCM) 10K type strain sequencing project: providing services to taxonomists for standard genome sequencing and annotation.</title>
        <authorList>
            <consortium name="The Broad Institute Genomics Platform"/>
            <consortium name="The Broad Institute Genome Sequencing Center for Infectious Disease"/>
            <person name="Wu L."/>
            <person name="Ma J."/>
        </authorList>
    </citation>
    <scope>NUCLEOTIDE SEQUENCE [LARGE SCALE GENOMIC DNA]</scope>
    <source>
        <strain evidence="9">CGMCC 1.15472</strain>
    </source>
</reference>
<evidence type="ECO:0000313" key="9">
    <source>
        <dbReference type="Proteomes" id="UP000632322"/>
    </source>
</evidence>
<dbReference type="InterPro" id="IPR016215">
    <property type="entry name" value="NTA_MOA"/>
</dbReference>
<protein>
    <submittedName>
        <fullName evidence="8">FMNH2-utilizing oxygenase</fullName>
    </submittedName>
</protein>
<keyword evidence="4" id="KW-0503">Monooxygenase</keyword>
<evidence type="ECO:0000256" key="2">
    <source>
        <dbReference type="ARBA" id="ARBA00022643"/>
    </source>
</evidence>
<keyword evidence="3" id="KW-0560">Oxidoreductase</keyword>